<keyword evidence="2" id="KW-0648">Protein biosynthesis</keyword>
<dbReference type="InterPro" id="IPR027417">
    <property type="entry name" value="P-loop_NTPase"/>
</dbReference>
<dbReference type="SUPFAM" id="SSF54980">
    <property type="entry name" value="EF-G C-terminal domain-like"/>
    <property type="match status" value="2"/>
</dbReference>
<comment type="caution">
    <text evidence="5">The sequence shown here is derived from an EMBL/GenBank/DDBJ whole genome shotgun (WGS) entry which is preliminary data.</text>
</comment>
<evidence type="ECO:0000256" key="3">
    <source>
        <dbReference type="ARBA" id="ARBA00023134"/>
    </source>
</evidence>
<dbReference type="Pfam" id="PF00009">
    <property type="entry name" value="GTP_EFTU"/>
    <property type="match status" value="1"/>
</dbReference>
<evidence type="ECO:0000313" key="5">
    <source>
        <dbReference type="EMBL" id="GIF88941.1"/>
    </source>
</evidence>
<dbReference type="GO" id="GO:0006412">
    <property type="term" value="P:translation"/>
    <property type="evidence" value="ECO:0007669"/>
    <property type="project" value="UniProtKB-KW"/>
</dbReference>
<dbReference type="InterPro" id="IPR005517">
    <property type="entry name" value="Transl_elong_EFG/EF2_IV"/>
</dbReference>
<dbReference type="Gene3D" id="3.40.50.300">
    <property type="entry name" value="P-loop containing nucleotide triphosphate hydrolases"/>
    <property type="match status" value="1"/>
</dbReference>
<reference evidence="5 6" key="1">
    <citation type="submission" date="2021-01" db="EMBL/GenBank/DDBJ databases">
        <title>Whole genome shotgun sequence of Catellatospora chokoriensis NBRC 107358.</title>
        <authorList>
            <person name="Komaki H."/>
            <person name="Tamura T."/>
        </authorList>
    </citation>
    <scope>NUCLEOTIDE SEQUENCE [LARGE SCALE GENOMIC DNA]</scope>
    <source>
        <strain evidence="5 6">NBRC 107358</strain>
    </source>
</reference>
<name>A0A8J3JPX0_9ACTN</name>
<evidence type="ECO:0000259" key="4">
    <source>
        <dbReference type="PROSITE" id="PS51722"/>
    </source>
</evidence>
<organism evidence="5 6">
    <name type="scientific">Catellatospora chokoriensis</name>
    <dbReference type="NCBI Taxonomy" id="310353"/>
    <lineage>
        <taxon>Bacteria</taxon>
        <taxon>Bacillati</taxon>
        <taxon>Actinomycetota</taxon>
        <taxon>Actinomycetes</taxon>
        <taxon>Micromonosporales</taxon>
        <taxon>Micromonosporaceae</taxon>
        <taxon>Catellatospora</taxon>
    </lineage>
</organism>
<dbReference type="PRINTS" id="PR01037">
    <property type="entry name" value="TCRTETOQM"/>
</dbReference>
<dbReference type="Pfam" id="PF14492">
    <property type="entry name" value="EFG_III"/>
    <property type="match status" value="1"/>
</dbReference>
<dbReference type="InterPro" id="IPR041095">
    <property type="entry name" value="EFG_II"/>
</dbReference>
<feature type="domain" description="Tr-type G" evidence="4">
    <location>
        <begin position="3"/>
        <end position="250"/>
    </location>
</feature>
<keyword evidence="6" id="KW-1185">Reference proteome</keyword>
<dbReference type="InterPro" id="IPR000795">
    <property type="entry name" value="T_Tr_GTP-bd_dom"/>
</dbReference>
<dbReference type="RefSeq" id="WP_191838155.1">
    <property type="nucleotide sequence ID" value="NZ_BAAALB010000003.1"/>
</dbReference>
<keyword evidence="3" id="KW-0342">GTP-binding</keyword>
<dbReference type="InterPro" id="IPR005225">
    <property type="entry name" value="Small_GTP-bd"/>
</dbReference>
<dbReference type="InterPro" id="IPR009000">
    <property type="entry name" value="Transl_B-barrel_sf"/>
</dbReference>
<dbReference type="GO" id="GO:0032790">
    <property type="term" value="P:ribosome disassembly"/>
    <property type="evidence" value="ECO:0007669"/>
    <property type="project" value="TreeGrafter"/>
</dbReference>
<dbReference type="InterPro" id="IPR035647">
    <property type="entry name" value="EFG_III/V"/>
</dbReference>
<dbReference type="SUPFAM" id="SSF50447">
    <property type="entry name" value="Translation proteins"/>
    <property type="match status" value="1"/>
</dbReference>
<dbReference type="Pfam" id="PF03764">
    <property type="entry name" value="EFG_IV"/>
    <property type="match status" value="1"/>
</dbReference>
<dbReference type="SUPFAM" id="SSF54211">
    <property type="entry name" value="Ribosomal protein S5 domain 2-like"/>
    <property type="match status" value="1"/>
</dbReference>
<dbReference type="Gene3D" id="2.40.30.10">
    <property type="entry name" value="Translation factors"/>
    <property type="match status" value="1"/>
</dbReference>
<dbReference type="InterPro" id="IPR000640">
    <property type="entry name" value="EFG_V-like"/>
</dbReference>
<dbReference type="GO" id="GO:0005525">
    <property type="term" value="F:GTP binding"/>
    <property type="evidence" value="ECO:0007669"/>
    <property type="project" value="UniProtKB-KW"/>
</dbReference>
<dbReference type="InterPro" id="IPR020568">
    <property type="entry name" value="Ribosomal_Su5_D2-typ_SF"/>
</dbReference>
<dbReference type="SMART" id="SM00889">
    <property type="entry name" value="EFG_IV"/>
    <property type="match status" value="1"/>
</dbReference>
<dbReference type="PROSITE" id="PS51722">
    <property type="entry name" value="G_TR_2"/>
    <property type="match status" value="1"/>
</dbReference>
<accession>A0A8J3JPX0</accession>
<dbReference type="Proteomes" id="UP000619293">
    <property type="component" value="Unassembled WGS sequence"/>
</dbReference>
<keyword evidence="1" id="KW-0547">Nucleotide-binding</keyword>
<dbReference type="PROSITE" id="PS00301">
    <property type="entry name" value="G_TR_1"/>
    <property type="match status" value="1"/>
</dbReference>
<evidence type="ECO:0000256" key="2">
    <source>
        <dbReference type="ARBA" id="ARBA00022917"/>
    </source>
</evidence>
<evidence type="ECO:0000256" key="1">
    <source>
        <dbReference type="ARBA" id="ARBA00022741"/>
    </source>
</evidence>
<dbReference type="SUPFAM" id="SSF52540">
    <property type="entry name" value="P-loop containing nucleoside triphosphate hydrolases"/>
    <property type="match status" value="1"/>
</dbReference>
<dbReference type="InterPro" id="IPR031157">
    <property type="entry name" value="G_TR_CS"/>
</dbReference>
<dbReference type="PRINTS" id="PR00315">
    <property type="entry name" value="ELONGATNFCT"/>
</dbReference>
<dbReference type="Gene3D" id="3.30.70.870">
    <property type="entry name" value="Elongation Factor G (Translational Gtpase), domain 3"/>
    <property type="match status" value="1"/>
</dbReference>
<dbReference type="NCBIfam" id="TIGR00231">
    <property type="entry name" value="small_GTP"/>
    <property type="match status" value="1"/>
</dbReference>
<gene>
    <name evidence="5" type="ORF">Cch02nite_23850</name>
</gene>
<sequence>MSLRTLNLGILAHVDAGKTSLTERLLYAAGVIDTVGSVDAGTTQTDSLALERQRGITIRSAVAALRIGDTAVNIIDTPGHPDFIAEVDRVLGVLDGAVLVVSAVEGVQPQTRLLMRALRRLAVPTLIFINKIDRGGADAGRTLAELVRRLDVTAAPMTQVSRPGEREALAEPDTRTLADVLTGQSEALLAAYVADESCLTPRRLRAELAAQTARCAVHPVFAGSAMTGAGVEALMAGLTDLLPASAGDPSAGPRGRIFKIERGPAGEKVAYVRMFDGTLRLRDHPTGGRDRITALHLLEHGDWVPRDGVTAGGIAKLRGLTAVHVGDAIGAADGLPAHHFAPPMLEALLVPADPADGARLRSALAQLAEQDPLINVRADENLGTAVSLYGEVQKEVIRATLAAEFGVEADFRETTTLCVERPAGVGEAVERLNTPSNPYQATIGLRVEPAPPGSGVQVRVPVDYRFAPLYVYRTLEVFKESMGEYIRDALRAGPRGWPVTDCVVTMTESRYSVADGPPSLRGPDSTAADFRKLTPVVLTQALAASGTILCEPLARVTLDIPVGALGPVLSVLSRLQAVVADQVVRGDEMTVVATLTAAHAQELHRVLPETTGGEGVLESAFAGYRPVRRALPNRRRADSPGE</sequence>
<dbReference type="PANTHER" id="PTHR43261">
    <property type="entry name" value="TRANSLATION ELONGATION FACTOR G-RELATED"/>
    <property type="match status" value="1"/>
</dbReference>
<evidence type="ECO:0000313" key="6">
    <source>
        <dbReference type="Proteomes" id="UP000619293"/>
    </source>
</evidence>
<dbReference type="AlphaFoldDB" id="A0A8J3JPX0"/>
<dbReference type="Gene3D" id="3.30.230.10">
    <property type="match status" value="1"/>
</dbReference>
<dbReference type="Pfam" id="PF00679">
    <property type="entry name" value="EFG_C"/>
    <property type="match status" value="1"/>
</dbReference>
<dbReference type="GO" id="GO:0003924">
    <property type="term" value="F:GTPase activity"/>
    <property type="evidence" value="ECO:0007669"/>
    <property type="project" value="InterPro"/>
</dbReference>
<dbReference type="PANTHER" id="PTHR43261:SF1">
    <property type="entry name" value="RIBOSOME-RELEASING FACTOR 2, MITOCHONDRIAL"/>
    <property type="match status" value="1"/>
</dbReference>
<dbReference type="EMBL" id="BONG01000011">
    <property type="protein sequence ID" value="GIF88941.1"/>
    <property type="molecule type" value="Genomic_DNA"/>
</dbReference>
<proteinExistence type="predicted"/>
<dbReference type="InterPro" id="IPR014721">
    <property type="entry name" value="Ribsml_uS5_D2-typ_fold_subgr"/>
</dbReference>
<protein>
    <submittedName>
        <fullName evidence="5">Tetracycline resistance protein, tetM/tetO subfamily</fullName>
    </submittedName>
</protein>